<dbReference type="GO" id="GO:0005929">
    <property type="term" value="C:cilium"/>
    <property type="evidence" value="ECO:0007669"/>
    <property type="project" value="TreeGrafter"/>
</dbReference>
<sequence length="586" mass="67018">MEPLDVDRLVSELKKSLEPQQKSSAGERMEQLNRTLNDALTAAALQTDSALLSQLKSRLYQSGVLSQCVSLLEQKRGKGEYNSASSAAALLLCGAEPGDQAEAFDRLFLPSVMNALLSLAARLLKQTQSFHLLKKVLDSVGWLLQTHTHLTAQVLSSVDYEKLQMCEEEAVNVMCVQLWTHSCSSSRDFVNSLSDDSVTLLLNDVVGQLAVSSEAEVGVACVRLLLLLARQLKARLRRLDSLLNKDWRGRGFDQDVDQLIRVIQSSETVEDSERVRAACVIQAFWRSHRTRKRVQNLHRAVSSLQRKYRARRQQQQKQQEAQLSEETLQYQVVLRRQQARRQFHLKQRQLLQLLPPEQVRPYLEEAERRAALLIQSQWRGYRQRRMFSRSREREKRRRRENGAAAVIQRQVRLFLDRRRAAKVPPSSFWIGQKGLTDRRRAELKKQVEDYITLHPSSRVSLEDCLSLHEEVQMLLVSQSGRVVQRRKQEQKIQTLLAHTSTQLQTLREAPPLSSVSLSDSDLYLSPSSHVAARARDSHNALLQAHRAPWWRTLGNEALSSGHAPLEELERSLEEEACDWLNTCSLV</sequence>
<name>A0AAW0MKU3_9GOBI</name>
<reference evidence="2" key="1">
    <citation type="submission" date="2024-04" db="EMBL/GenBank/DDBJ databases">
        <title>Salinicola lusitanus LLJ914,a marine bacterium isolated from the Okinawa Trough.</title>
        <authorList>
            <person name="Li J."/>
        </authorList>
    </citation>
    <scope>NUCLEOTIDE SEQUENCE [LARGE SCALE GENOMIC DNA]</scope>
</reference>
<dbReference type="InterPro" id="IPR028765">
    <property type="entry name" value="IQCB1"/>
</dbReference>
<dbReference type="PROSITE" id="PS50096">
    <property type="entry name" value="IQ"/>
    <property type="match status" value="2"/>
</dbReference>
<dbReference type="GO" id="GO:0060271">
    <property type="term" value="P:cilium assembly"/>
    <property type="evidence" value="ECO:0007669"/>
    <property type="project" value="InterPro"/>
</dbReference>
<proteinExistence type="predicted"/>
<dbReference type="AlphaFoldDB" id="A0AAW0MKU3"/>
<dbReference type="Pfam" id="PF00612">
    <property type="entry name" value="IQ"/>
    <property type="match status" value="2"/>
</dbReference>
<evidence type="ECO:0000313" key="2">
    <source>
        <dbReference type="Proteomes" id="UP001460270"/>
    </source>
</evidence>
<dbReference type="SMART" id="SM00015">
    <property type="entry name" value="IQ"/>
    <property type="match status" value="3"/>
</dbReference>
<evidence type="ECO:0008006" key="3">
    <source>
        <dbReference type="Google" id="ProtNLM"/>
    </source>
</evidence>
<dbReference type="GO" id="GO:0005516">
    <property type="term" value="F:calmodulin binding"/>
    <property type="evidence" value="ECO:0007669"/>
    <property type="project" value="InterPro"/>
</dbReference>
<gene>
    <name evidence="1" type="ORF">WMY93_034096</name>
</gene>
<dbReference type="Proteomes" id="UP001460270">
    <property type="component" value="Unassembled WGS sequence"/>
</dbReference>
<evidence type="ECO:0000313" key="1">
    <source>
        <dbReference type="EMBL" id="KAK7879121.1"/>
    </source>
</evidence>
<dbReference type="EMBL" id="JBBPFD010000359">
    <property type="protein sequence ID" value="KAK7879121.1"/>
    <property type="molecule type" value="Genomic_DNA"/>
</dbReference>
<dbReference type="PANTHER" id="PTHR15673:SF2">
    <property type="entry name" value="IQ CALMODULIN-BINDING MOTIF-CONTAINING PROTEIN 1"/>
    <property type="match status" value="1"/>
</dbReference>
<dbReference type="CDD" id="cd23767">
    <property type="entry name" value="IQCD"/>
    <property type="match status" value="2"/>
</dbReference>
<keyword evidence="2" id="KW-1185">Reference proteome</keyword>
<dbReference type="InterPro" id="IPR000048">
    <property type="entry name" value="IQ_motif_EF-hand-BS"/>
</dbReference>
<dbReference type="PANTHER" id="PTHR15673">
    <property type="entry name" value="IQ CALMODULIN-BINDING MOTIF CONTAINING PROTEIN 1"/>
    <property type="match status" value="1"/>
</dbReference>
<comment type="caution">
    <text evidence="1">The sequence shown here is derived from an EMBL/GenBank/DDBJ whole genome shotgun (WGS) entry which is preliminary data.</text>
</comment>
<accession>A0AAW0MKU3</accession>
<dbReference type="Gene3D" id="1.20.5.190">
    <property type="match status" value="2"/>
</dbReference>
<organism evidence="1 2">
    <name type="scientific">Mugilogobius chulae</name>
    <name type="common">yellowstripe goby</name>
    <dbReference type="NCBI Taxonomy" id="88201"/>
    <lineage>
        <taxon>Eukaryota</taxon>
        <taxon>Metazoa</taxon>
        <taxon>Chordata</taxon>
        <taxon>Craniata</taxon>
        <taxon>Vertebrata</taxon>
        <taxon>Euteleostomi</taxon>
        <taxon>Actinopterygii</taxon>
        <taxon>Neopterygii</taxon>
        <taxon>Teleostei</taxon>
        <taxon>Neoteleostei</taxon>
        <taxon>Acanthomorphata</taxon>
        <taxon>Gobiaria</taxon>
        <taxon>Gobiiformes</taxon>
        <taxon>Gobioidei</taxon>
        <taxon>Gobiidae</taxon>
        <taxon>Gobionellinae</taxon>
        <taxon>Mugilogobius</taxon>
    </lineage>
</organism>
<protein>
    <recommendedName>
        <fullName evidence="3">IQ calmodulin-binding motif-containing protein 1</fullName>
    </recommendedName>
</protein>